<dbReference type="EMBL" id="NWUX01000027">
    <property type="protein sequence ID" value="PCF93885.1"/>
    <property type="molecule type" value="Genomic_DNA"/>
</dbReference>
<evidence type="ECO:0000313" key="3">
    <source>
        <dbReference type="Proteomes" id="UP000218677"/>
    </source>
</evidence>
<organism evidence="2 3">
    <name type="scientific">Vreelandella nigrificans</name>
    <dbReference type="NCBI Taxonomy" id="2042704"/>
    <lineage>
        <taxon>Bacteria</taxon>
        <taxon>Pseudomonadati</taxon>
        <taxon>Pseudomonadota</taxon>
        <taxon>Gammaproteobacteria</taxon>
        <taxon>Oceanospirillales</taxon>
        <taxon>Halomonadaceae</taxon>
        <taxon>Vreelandella</taxon>
    </lineage>
</organism>
<dbReference type="OrthoDB" id="8687154at2"/>
<dbReference type="SUPFAM" id="SSF159894">
    <property type="entry name" value="YgaC/TfoX-N like"/>
    <property type="match status" value="1"/>
</dbReference>
<proteinExistence type="predicted"/>
<dbReference type="InterPro" id="IPR047525">
    <property type="entry name" value="TfoX-like"/>
</dbReference>
<feature type="domain" description="TfoX N-terminal" evidence="1">
    <location>
        <begin position="11"/>
        <end position="102"/>
    </location>
</feature>
<name>A0A2A4HI79_9GAMM</name>
<evidence type="ECO:0000259" key="1">
    <source>
        <dbReference type="Pfam" id="PF04993"/>
    </source>
</evidence>
<sequence>MSEYIEYLQEAFELFGPITARKMFGGYGIYHNGLMFALVAEDTLYLKADAKNLGYFEKEGLGPFEYNKSGKLTKMSYYLAPDEVMDDREQAAIWAHRSFEAALRSQALKNKPNRKK</sequence>
<dbReference type="RefSeq" id="WP_096654606.1">
    <property type="nucleotide sequence ID" value="NZ_NWUX01000027.1"/>
</dbReference>
<dbReference type="PANTHER" id="PTHR36121:SF1">
    <property type="entry name" value="PROTEIN SXY"/>
    <property type="match status" value="1"/>
</dbReference>
<accession>A0A2A4HI79</accession>
<dbReference type="Gene3D" id="3.30.1460.30">
    <property type="entry name" value="YgaC/TfoX-N like chaperone"/>
    <property type="match status" value="1"/>
</dbReference>
<keyword evidence="3" id="KW-1185">Reference proteome</keyword>
<dbReference type="AlphaFoldDB" id="A0A2A4HI79"/>
<gene>
    <name evidence="2" type="ORF">CPA45_19910</name>
</gene>
<dbReference type="InterPro" id="IPR007076">
    <property type="entry name" value="TfoX_N"/>
</dbReference>
<comment type="caution">
    <text evidence="2">The sequence shown here is derived from an EMBL/GenBank/DDBJ whole genome shotgun (WGS) entry which is preliminary data.</text>
</comment>
<reference evidence="3" key="1">
    <citation type="submission" date="2017-09" db="EMBL/GenBank/DDBJ databases">
        <authorList>
            <person name="Cho G.-S."/>
            <person name="Oguntoyinbo F.A."/>
            <person name="Cnockaert M."/>
            <person name="Kabisch J."/>
            <person name="Neve H."/>
            <person name="Bockelmann W."/>
            <person name="Wenning M."/>
            <person name="Franz C.M."/>
            <person name="Vandamme P."/>
        </authorList>
    </citation>
    <scope>NUCLEOTIDE SEQUENCE [LARGE SCALE GENOMIC DNA]</scope>
    <source>
        <strain evidence="3">MBT G8648</strain>
    </source>
</reference>
<protein>
    <submittedName>
        <fullName evidence="2">Transcriptional regulator</fullName>
    </submittedName>
</protein>
<evidence type="ECO:0000313" key="2">
    <source>
        <dbReference type="EMBL" id="PCF93885.1"/>
    </source>
</evidence>
<dbReference type="Proteomes" id="UP000218677">
    <property type="component" value="Unassembled WGS sequence"/>
</dbReference>
<dbReference type="Pfam" id="PF04993">
    <property type="entry name" value="TfoX_N"/>
    <property type="match status" value="1"/>
</dbReference>
<dbReference type="PANTHER" id="PTHR36121">
    <property type="entry name" value="PROTEIN SXY"/>
    <property type="match status" value="1"/>
</dbReference>